<reference evidence="3" key="2">
    <citation type="submission" date="2019-10" db="EMBL/GenBank/DDBJ databases">
        <title>Malate fermentation in French cider.</title>
        <authorList>
            <person name="Cousin F.J."/>
            <person name="Medina Fernandez S."/>
            <person name="Misery B."/>
            <person name="Laplace J.-M."/>
            <person name="Cretenet M."/>
        </authorList>
    </citation>
    <scope>NUCLEOTIDE SEQUENCE</scope>
    <source>
        <strain evidence="3">UCMA15901</strain>
    </source>
</reference>
<dbReference type="Pfam" id="PF22016">
    <property type="entry name" value="DUF6933"/>
    <property type="match status" value="1"/>
</dbReference>
<evidence type="ECO:0000256" key="1">
    <source>
        <dbReference type="ARBA" id="ARBA00023125"/>
    </source>
</evidence>
<evidence type="ECO:0000313" key="5">
    <source>
        <dbReference type="Proteomes" id="UP000077280"/>
    </source>
</evidence>
<gene>
    <name evidence="4" type="ORF">A7K95_06435</name>
    <name evidence="3" type="ORF">GA842_06455</name>
</gene>
<feature type="domain" description="DUF6933" evidence="2">
    <location>
        <begin position="1"/>
        <end position="112"/>
    </location>
</feature>
<evidence type="ECO:0000259" key="2">
    <source>
        <dbReference type="Pfam" id="PF22016"/>
    </source>
</evidence>
<evidence type="ECO:0000313" key="4">
    <source>
        <dbReference type="EMBL" id="OAD64148.1"/>
    </source>
</evidence>
<dbReference type="EMBL" id="WERX01000018">
    <property type="protein sequence ID" value="MDV7694521.1"/>
    <property type="molecule type" value="Genomic_DNA"/>
</dbReference>
<dbReference type="Proteomes" id="UP001275867">
    <property type="component" value="Unassembled WGS sequence"/>
</dbReference>
<name>A0AAP5WDM8_9LACO</name>
<evidence type="ECO:0000313" key="6">
    <source>
        <dbReference type="Proteomes" id="UP001275867"/>
    </source>
</evidence>
<dbReference type="EMBL" id="LXND01000043">
    <property type="protein sequence ID" value="OAD64148.1"/>
    <property type="molecule type" value="Genomic_DNA"/>
</dbReference>
<dbReference type="GO" id="GO:0003677">
    <property type="term" value="F:DNA binding"/>
    <property type="evidence" value="ECO:0007669"/>
    <property type="project" value="UniProtKB-KW"/>
</dbReference>
<reference evidence="4 5" key="1">
    <citation type="submission" date="2016-05" db="EMBL/GenBank/DDBJ databases">
        <title>Draft genome sequence of Pediococcus parvulus 2.6, a probiotic beta-glucan producer strain.</title>
        <authorList>
            <person name="Mohedano M.L."/>
            <person name="Perez-Ramos A."/>
            <person name="Duenas M.T."/>
            <person name="Lamontanara A."/>
            <person name="Orru L."/>
            <person name="Spano G."/>
            <person name="Capozzi V."/>
            <person name="Lopez P."/>
        </authorList>
    </citation>
    <scope>NUCLEOTIDE SEQUENCE [LARGE SCALE GENOMIC DNA]</scope>
    <source>
        <strain evidence="4 5">2.6</strain>
    </source>
</reference>
<evidence type="ECO:0000313" key="3">
    <source>
        <dbReference type="EMBL" id="MDV7694521.1"/>
    </source>
</evidence>
<dbReference type="RefSeq" id="WP_068806346.1">
    <property type="nucleotide sequence ID" value="NZ_LXND01000043.1"/>
</dbReference>
<organism evidence="3 6">
    <name type="scientific">Pediococcus parvulus</name>
    <dbReference type="NCBI Taxonomy" id="54062"/>
    <lineage>
        <taxon>Bacteria</taxon>
        <taxon>Bacillati</taxon>
        <taxon>Bacillota</taxon>
        <taxon>Bacilli</taxon>
        <taxon>Lactobacillales</taxon>
        <taxon>Lactobacillaceae</taxon>
        <taxon>Pediococcus</taxon>
    </lineage>
</organism>
<protein>
    <recommendedName>
        <fullName evidence="2">DUF6933 domain-containing protein</fullName>
    </recommendedName>
</protein>
<keyword evidence="5" id="KW-1185">Reference proteome</keyword>
<sequence>MVNDLTYASVVLYDINAQNKAKLDRFIADGIREAFLISGIGDKDIKAYFEMAGNLEINAGFNRQVTGIMTNMILMAQYMNMVDPRKLVQVEMMEWFMETPQKQKGYIYAKEAIQKAFEIGLKIEVSAPELPENAYKVTKTWANFHNWDKYEDDQSLLTGNGTKYEQVKSELQANNKLLLEEFQNYLTQSEGLSKKVVTRHVGNAEFFIDEFLTYYTIATPLRSAAEAMEYFANWFPRKAAYSTTELKANATSIRKFIKFLQLAGEISQDTVEMAKEGIKEGMELGTEYLQMNDDWN</sequence>
<dbReference type="InterPro" id="IPR010998">
    <property type="entry name" value="Integrase_recombinase_N"/>
</dbReference>
<accession>A0AAP5WDM8</accession>
<comment type="caution">
    <text evidence="3">The sequence shown here is derived from an EMBL/GenBank/DDBJ whole genome shotgun (WGS) entry which is preliminary data.</text>
</comment>
<keyword evidence="1" id="KW-0238">DNA-binding</keyword>
<dbReference type="InterPro" id="IPR053864">
    <property type="entry name" value="DUF6933"/>
</dbReference>
<dbReference type="AlphaFoldDB" id="A0AAP5WDM8"/>
<dbReference type="Proteomes" id="UP000077280">
    <property type="component" value="Unassembled WGS sequence"/>
</dbReference>
<proteinExistence type="predicted"/>
<dbReference type="Gene3D" id="1.10.150.130">
    <property type="match status" value="1"/>
</dbReference>